<dbReference type="EMBL" id="MG011690">
    <property type="protein sequence ID" value="AVK76585.1"/>
    <property type="molecule type" value="Genomic_DNA"/>
</dbReference>
<protein>
    <submittedName>
        <fullName evidence="1">Uncharacterized protein</fullName>
    </submittedName>
</protein>
<dbReference type="GeneID" id="36843298"/>
<dbReference type="RefSeq" id="YP_009482588.1">
    <property type="nucleotide sequence ID" value="NC_037666.1"/>
</dbReference>
<sequence>MPVPTASLKERHDGVPVFCRLFLGRAQKSGTNPTIGVFLLSADLGRPRRTLFFLLQGFI</sequence>
<evidence type="ECO:0000313" key="1">
    <source>
        <dbReference type="EMBL" id="AVK76585.1"/>
    </source>
</evidence>
<name>A0A2U7UE03_9VIRU</name>
<accession>A0A2U7UE03</accession>
<dbReference type="KEGG" id="vg:36843298"/>
<dbReference type="Proteomes" id="UP000249287">
    <property type="component" value="Segment"/>
</dbReference>
<gene>
    <name evidence="1" type="ORF">pneo_cds_978</name>
</gene>
<reference evidence="1" key="1">
    <citation type="journal article" date="2018" name="Nat. Commun.">
        <title>Diversity and evolution of the emerging Pandoraviridae family.</title>
        <authorList>
            <person name="Legendre M."/>
            <person name="Fabre E."/>
            <person name="Poirot O."/>
            <person name="Jeudy S."/>
            <person name="Lartigue A."/>
            <person name="Alempic J.M."/>
            <person name="Beucher L."/>
            <person name="Philippe N."/>
            <person name="Bertaux L."/>
            <person name="Christo-Foroux E."/>
            <person name="Labadie K."/>
            <person name="Coute Y."/>
            <person name="Abergel C."/>
            <person name="Claverie J.M."/>
        </authorList>
    </citation>
    <scope>NUCLEOTIDE SEQUENCE [LARGE SCALE GENOMIC DNA]</scope>
    <source>
        <strain evidence="1">Neocaledonia</strain>
    </source>
</reference>
<proteinExistence type="predicted"/>
<organism evidence="1">
    <name type="scientific">Pandoravirus neocaledonia</name>
    <dbReference type="NCBI Taxonomy" id="2107708"/>
    <lineage>
        <taxon>Viruses</taxon>
        <taxon>Pandoravirus</taxon>
    </lineage>
</organism>